<dbReference type="CDD" id="cd01767">
    <property type="entry name" value="UBX"/>
    <property type="match status" value="1"/>
</dbReference>
<feature type="domain" description="UBX" evidence="3">
    <location>
        <begin position="466"/>
        <end position="571"/>
    </location>
</feature>
<dbReference type="SMART" id="SM00166">
    <property type="entry name" value="UBX"/>
    <property type="match status" value="1"/>
</dbReference>
<feature type="region of interest" description="Disordered" evidence="2">
    <location>
        <begin position="66"/>
        <end position="131"/>
    </location>
</feature>
<dbReference type="InterPro" id="IPR029071">
    <property type="entry name" value="Ubiquitin-like_domsf"/>
</dbReference>
<keyword evidence="5" id="KW-1185">Reference proteome</keyword>
<evidence type="ECO:0000313" key="4">
    <source>
        <dbReference type="EMBL" id="KAJ2802712.1"/>
    </source>
</evidence>
<dbReference type="InterPro" id="IPR009060">
    <property type="entry name" value="UBA-like_sf"/>
</dbReference>
<dbReference type="Gene3D" id="1.10.8.10">
    <property type="entry name" value="DNA helicase RuvA subunit, C-terminal domain"/>
    <property type="match status" value="1"/>
</dbReference>
<feature type="compositionally biased region" description="Low complexity" evidence="2">
    <location>
        <begin position="86"/>
        <end position="99"/>
    </location>
</feature>
<dbReference type="SUPFAM" id="SSF52833">
    <property type="entry name" value="Thioredoxin-like"/>
    <property type="match status" value="1"/>
</dbReference>
<evidence type="ECO:0000256" key="1">
    <source>
        <dbReference type="ARBA" id="ARBA00023054"/>
    </source>
</evidence>
<protein>
    <submittedName>
        <fullName evidence="4">UBX domain-containing protein 10</fullName>
    </submittedName>
</protein>
<dbReference type="SUPFAM" id="SSF46934">
    <property type="entry name" value="UBA-like"/>
    <property type="match status" value="1"/>
</dbReference>
<dbReference type="OrthoDB" id="1026733at2759"/>
<dbReference type="InterPro" id="IPR006577">
    <property type="entry name" value="UAS"/>
</dbReference>
<feature type="compositionally biased region" description="Basic and acidic residues" evidence="2">
    <location>
        <begin position="104"/>
        <end position="126"/>
    </location>
</feature>
<dbReference type="SUPFAM" id="SSF54236">
    <property type="entry name" value="Ubiquitin-like"/>
    <property type="match status" value="1"/>
</dbReference>
<keyword evidence="1" id="KW-0175">Coiled coil</keyword>
<evidence type="ECO:0000256" key="2">
    <source>
        <dbReference type="SAM" id="MobiDB-lite"/>
    </source>
</evidence>
<sequence>MTEPASFSVIDSLSDAERQRLQEFSSVTNSSDLDLAVRVLKSRQWDVQQAIQMFYEPGYIDELQRDSMDHNSSHDSSGGNSGGDGSMATTTTALPSTSSGLRRRAMDGRSNEPKPDEPHNRHEAVREPAGILSQEAERPGFALKPLFTWPFFLVLQVFMAMVRMLLSALGMQRIAAEGVPTRSIGQPQTQSFTLPPSMQDADRSVAQTVRQFEHRFGTSHPPFFGRSFASAQQAARREFKYLIPILWSKEHDDSNALGQALTHPDIVAYLSQPHFIVWLGDLASREAYTLASDMGATAFPTIGVIALTSQAYTDTGSRSASQPRLRLVARLNGLPVHTGHSTRSASDDVGPLARALIRCIDGPVERHGQVIGAARREQQEREAERRLRDQQNAAYEASLARDREREIEARAQEEKERAEREDAERQLREQQRIEELRAQWRWATLARIMREQTAHSDASTTGGSPQKGSFGTLSLRLEDGARIVQKFRADTTLRQVFDFIETREAAREWEASKTTPFGDDPHLVQPPDGYEHSYEFSLVSQFPRVIFDDKDAILGDALSAKGLWPSAALIVEPLFEPEDGSSDQSDSQHK</sequence>
<dbReference type="EMBL" id="JANBUO010000620">
    <property type="protein sequence ID" value="KAJ2802712.1"/>
    <property type="molecule type" value="Genomic_DNA"/>
</dbReference>
<dbReference type="AlphaFoldDB" id="A0A9W8LSW9"/>
<feature type="region of interest" description="Disordered" evidence="2">
    <location>
        <begin position="373"/>
        <end position="403"/>
    </location>
</feature>
<dbReference type="PANTHER" id="PTHR23322:SF1">
    <property type="entry name" value="FAS-ASSOCIATED FACTOR 2"/>
    <property type="match status" value="1"/>
</dbReference>
<dbReference type="GO" id="GO:0036503">
    <property type="term" value="P:ERAD pathway"/>
    <property type="evidence" value="ECO:0007669"/>
    <property type="project" value="TreeGrafter"/>
</dbReference>
<dbReference type="GO" id="GO:0043130">
    <property type="term" value="F:ubiquitin binding"/>
    <property type="evidence" value="ECO:0007669"/>
    <property type="project" value="TreeGrafter"/>
</dbReference>
<accession>A0A9W8LSW9</accession>
<gene>
    <name evidence="4" type="primary">ucp10</name>
    <name evidence="4" type="ORF">H4R20_003172</name>
</gene>
<evidence type="ECO:0000259" key="3">
    <source>
        <dbReference type="PROSITE" id="PS50033"/>
    </source>
</evidence>
<reference evidence="4" key="1">
    <citation type="submission" date="2022-07" db="EMBL/GenBank/DDBJ databases">
        <title>Phylogenomic reconstructions and comparative analyses of Kickxellomycotina fungi.</title>
        <authorList>
            <person name="Reynolds N.K."/>
            <person name="Stajich J.E."/>
            <person name="Barry K."/>
            <person name="Grigoriev I.V."/>
            <person name="Crous P."/>
            <person name="Smith M.E."/>
        </authorList>
    </citation>
    <scope>NUCLEOTIDE SEQUENCE</scope>
    <source>
        <strain evidence="4">NRRL 1565</strain>
    </source>
</reference>
<evidence type="ECO:0000313" key="5">
    <source>
        <dbReference type="Proteomes" id="UP001140094"/>
    </source>
</evidence>
<dbReference type="InterPro" id="IPR050730">
    <property type="entry name" value="UBX_domain-protein"/>
</dbReference>
<dbReference type="InterPro" id="IPR001012">
    <property type="entry name" value="UBX_dom"/>
</dbReference>
<dbReference type="Pfam" id="PF14555">
    <property type="entry name" value="UBA_4"/>
    <property type="match status" value="1"/>
</dbReference>
<organism evidence="4 5">
    <name type="scientific">Coemansia guatemalensis</name>
    <dbReference type="NCBI Taxonomy" id="2761395"/>
    <lineage>
        <taxon>Eukaryota</taxon>
        <taxon>Fungi</taxon>
        <taxon>Fungi incertae sedis</taxon>
        <taxon>Zoopagomycota</taxon>
        <taxon>Kickxellomycotina</taxon>
        <taxon>Kickxellomycetes</taxon>
        <taxon>Kickxellales</taxon>
        <taxon>Kickxellaceae</taxon>
        <taxon>Coemansia</taxon>
    </lineage>
</organism>
<dbReference type="Gene3D" id="3.40.30.10">
    <property type="entry name" value="Glutaredoxin"/>
    <property type="match status" value="1"/>
</dbReference>
<feature type="compositionally biased region" description="Basic and acidic residues" evidence="2">
    <location>
        <begin position="373"/>
        <end position="389"/>
    </location>
</feature>
<dbReference type="Pfam" id="PF00789">
    <property type="entry name" value="UBX"/>
    <property type="match status" value="1"/>
</dbReference>
<dbReference type="Gene3D" id="3.10.20.90">
    <property type="entry name" value="Phosphatidylinositol 3-kinase Catalytic Subunit, Chain A, domain 1"/>
    <property type="match status" value="1"/>
</dbReference>
<dbReference type="InterPro" id="IPR036249">
    <property type="entry name" value="Thioredoxin-like_sf"/>
</dbReference>
<dbReference type="Proteomes" id="UP001140094">
    <property type="component" value="Unassembled WGS sequence"/>
</dbReference>
<comment type="caution">
    <text evidence="4">The sequence shown here is derived from an EMBL/GenBank/DDBJ whole genome shotgun (WGS) entry which is preliminary data.</text>
</comment>
<proteinExistence type="predicted"/>
<dbReference type="SMART" id="SM00594">
    <property type="entry name" value="UAS"/>
    <property type="match status" value="1"/>
</dbReference>
<dbReference type="PROSITE" id="PS50033">
    <property type="entry name" value="UBX"/>
    <property type="match status" value="1"/>
</dbReference>
<name>A0A9W8LSW9_9FUNG</name>
<dbReference type="GO" id="GO:0005783">
    <property type="term" value="C:endoplasmic reticulum"/>
    <property type="evidence" value="ECO:0007669"/>
    <property type="project" value="TreeGrafter"/>
</dbReference>
<dbReference type="PANTHER" id="PTHR23322">
    <property type="entry name" value="FAS-ASSOCIATED PROTEIN"/>
    <property type="match status" value="1"/>
</dbReference>